<evidence type="ECO:0000313" key="1">
    <source>
        <dbReference type="EMBL" id="AFA39156.1"/>
    </source>
</evidence>
<dbReference type="Proteomes" id="UP000009062">
    <property type="component" value="Chromosome"/>
</dbReference>
<gene>
    <name evidence="1" type="ordered locus">Pogu_1129</name>
</gene>
<name>H6QA34_PYROT</name>
<dbReference type="KEGG" id="pog:Pogu_1129"/>
<proteinExistence type="predicted"/>
<dbReference type="STRING" id="698757.Pogu_1129"/>
<keyword evidence="2" id="KW-1185">Reference proteome</keyword>
<dbReference type="eggNOG" id="arCOG04008">
    <property type="taxonomic scope" value="Archaea"/>
</dbReference>
<reference evidence="1 2" key="1">
    <citation type="journal article" date="2012" name="Stand. Genomic Sci.">
        <title>Complete genome sequence of Pyrobaculum oguniense.</title>
        <authorList>
            <person name="Bernick D.L."/>
            <person name="Karplus K."/>
            <person name="Lui L.M."/>
            <person name="Coker J.K."/>
            <person name="Murphy J.N."/>
            <person name="Chan P.P."/>
            <person name="Cozen A.E."/>
            <person name="Lowe T.M."/>
        </authorList>
    </citation>
    <scope>NUCLEOTIDE SEQUENCE [LARGE SCALE GENOMIC DNA]</scope>
    <source>
        <strain evidence="1 2">TE7</strain>
    </source>
</reference>
<sequence>MQVRSYFYNTVYVPFRDGRYEDGLNGASNYRTYQTSAGFRRVYDYIIRVLDGISGAKGELANNQELRNRYRIALARLDITVQYQAARKVLDQDLANGIRSALREISIALQREDINTAARNAEALRLALDAVLAYKIVAGRGEEEEEFL</sequence>
<dbReference type="HOGENOM" id="CLU_1821117_0_0_2"/>
<organism evidence="1 2">
    <name type="scientific">Pyrobaculum oguniense (strain DSM 13380 / JCM 10595 / TE7)</name>
    <dbReference type="NCBI Taxonomy" id="698757"/>
    <lineage>
        <taxon>Archaea</taxon>
        <taxon>Thermoproteota</taxon>
        <taxon>Thermoprotei</taxon>
        <taxon>Thermoproteales</taxon>
        <taxon>Thermoproteaceae</taxon>
        <taxon>Pyrobaculum</taxon>
    </lineage>
</organism>
<dbReference type="AlphaFoldDB" id="H6QA34"/>
<dbReference type="EMBL" id="CP003316">
    <property type="protein sequence ID" value="AFA39156.1"/>
    <property type="molecule type" value="Genomic_DNA"/>
</dbReference>
<evidence type="ECO:0000313" key="2">
    <source>
        <dbReference type="Proteomes" id="UP000009062"/>
    </source>
</evidence>
<protein>
    <submittedName>
        <fullName evidence="1">Uncharacterized protein</fullName>
    </submittedName>
</protein>
<accession>H6QA34</accession>